<dbReference type="AlphaFoldDB" id="A0A2S4ZYF2"/>
<dbReference type="EMBL" id="PQVF01000015">
    <property type="protein sequence ID" value="POY35027.1"/>
    <property type="molecule type" value="Genomic_DNA"/>
</dbReference>
<comment type="caution">
    <text evidence="1">The sequence shown here is derived from an EMBL/GenBank/DDBJ whole genome shotgun (WGS) entry which is preliminary data.</text>
</comment>
<proteinExistence type="predicted"/>
<organism evidence="1 2">
    <name type="scientific">Solitalea longa</name>
    <dbReference type="NCBI Taxonomy" id="2079460"/>
    <lineage>
        <taxon>Bacteria</taxon>
        <taxon>Pseudomonadati</taxon>
        <taxon>Bacteroidota</taxon>
        <taxon>Sphingobacteriia</taxon>
        <taxon>Sphingobacteriales</taxon>
        <taxon>Sphingobacteriaceae</taxon>
        <taxon>Solitalea</taxon>
    </lineage>
</organism>
<reference evidence="1 2" key="1">
    <citation type="submission" date="2018-01" db="EMBL/GenBank/DDBJ databases">
        <authorList>
            <person name="Gaut B.S."/>
            <person name="Morton B.R."/>
            <person name="Clegg M.T."/>
            <person name="Duvall M.R."/>
        </authorList>
    </citation>
    <scope>NUCLEOTIDE SEQUENCE [LARGE SCALE GENOMIC DNA]</scope>
    <source>
        <strain evidence="1 2">HR-AV</strain>
    </source>
</reference>
<gene>
    <name evidence="1" type="ORF">C3K47_17370</name>
</gene>
<keyword evidence="2" id="KW-1185">Reference proteome</keyword>
<evidence type="ECO:0000313" key="1">
    <source>
        <dbReference type="EMBL" id="POY35027.1"/>
    </source>
</evidence>
<sequence length="106" mass="12086">MKKFVHLFQYLTELTKKGYNYTFELTGNGIRLIEKNIFLSPDNFTIKEYYKLDGIKDPQDASLIFAIESNDGLFKGALITAYSAFNDLLSADLIKKLALHPAPYNN</sequence>
<evidence type="ECO:0000313" key="2">
    <source>
        <dbReference type="Proteomes" id="UP000236893"/>
    </source>
</evidence>
<dbReference type="Proteomes" id="UP000236893">
    <property type="component" value="Unassembled WGS sequence"/>
</dbReference>
<accession>A0A2S4ZYF2</accession>
<dbReference type="OrthoDB" id="8418771at2"/>
<evidence type="ECO:0008006" key="3">
    <source>
        <dbReference type="Google" id="ProtNLM"/>
    </source>
</evidence>
<name>A0A2S4ZYF2_9SPHI</name>
<protein>
    <recommendedName>
        <fullName evidence="3">Phosphoribosylpyrophosphate synthetase</fullName>
    </recommendedName>
</protein>
<dbReference type="RefSeq" id="WP_103790439.1">
    <property type="nucleotide sequence ID" value="NZ_PQVF01000015.1"/>
</dbReference>